<dbReference type="Gene3D" id="3.40.50.2300">
    <property type="match status" value="2"/>
</dbReference>
<dbReference type="Pfam" id="PF00356">
    <property type="entry name" value="LacI"/>
    <property type="match status" value="1"/>
</dbReference>
<reference evidence="6 7" key="1">
    <citation type="submission" date="2016-02" db="EMBL/GenBank/DDBJ databases">
        <title>Complete genome sequence of Halocynthiibacter arcticus PAMC 20958t from arctic marine sediment.</title>
        <authorList>
            <person name="Lee Y.M."/>
            <person name="Baek K."/>
            <person name="Lee H.K."/>
            <person name="Shin S.C."/>
        </authorList>
    </citation>
    <scope>NUCLEOTIDE SEQUENCE [LARGE SCALE GENOMIC DNA]</scope>
    <source>
        <strain evidence="6">PAMC 20958</strain>
    </source>
</reference>
<dbReference type="EMBL" id="CP014327">
    <property type="protein sequence ID" value="AML53058.1"/>
    <property type="molecule type" value="Genomic_DNA"/>
</dbReference>
<evidence type="ECO:0000256" key="4">
    <source>
        <dbReference type="SAM" id="MobiDB-lite"/>
    </source>
</evidence>
<protein>
    <submittedName>
        <fullName evidence="6">LacI family transcriptional regulator</fullName>
    </submittedName>
</protein>
<dbReference type="SMART" id="SM00354">
    <property type="entry name" value="HTH_LACI"/>
    <property type="match status" value="1"/>
</dbReference>
<dbReference type="GO" id="GO:0003700">
    <property type="term" value="F:DNA-binding transcription factor activity"/>
    <property type="evidence" value="ECO:0007669"/>
    <property type="project" value="TreeGrafter"/>
</dbReference>
<dbReference type="InterPro" id="IPR028082">
    <property type="entry name" value="Peripla_BP_I"/>
</dbReference>
<organism evidence="6 7">
    <name type="scientific">Falsihalocynthiibacter arcticus</name>
    <dbReference type="NCBI Taxonomy" id="1579316"/>
    <lineage>
        <taxon>Bacteria</taxon>
        <taxon>Pseudomonadati</taxon>
        <taxon>Pseudomonadota</taxon>
        <taxon>Alphaproteobacteria</taxon>
        <taxon>Rhodobacterales</taxon>
        <taxon>Roseobacteraceae</taxon>
        <taxon>Falsihalocynthiibacter</taxon>
    </lineage>
</organism>
<dbReference type="GO" id="GO:0000976">
    <property type="term" value="F:transcription cis-regulatory region binding"/>
    <property type="evidence" value="ECO:0007669"/>
    <property type="project" value="TreeGrafter"/>
</dbReference>
<evidence type="ECO:0000313" key="7">
    <source>
        <dbReference type="Proteomes" id="UP000070371"/>
    </source>
</evidence>
<keyword evidence="7" id="KW-1185">Reference proteome</keyword>
<name>A0A126V417_9RHOB</name>
<dbReference type="PANTHER" id="PTHR30146:SF138">
    <property type="entry name" value="TRANSCRIPTIONAL REGULATORY PROTEIN"/>
    <property type="match status" value="1"/>
</dbReference>
<evidence type="ECO:0000256" key="3">
    <source>
        <dbReference type="ARBA" id="ARBA00023163"/>
    </source>
</evidence>
<dbReference type="OrthoDB" id="234496at2"/>
<evidence type="ECO:0000256" key="2">
    <source>
        <dbReference type="ARBA" id="ARBA00023125"/>
    </source>
</evidence>
<dbReference type="SUPFAM" id="SSF53822">
    <property type="entry name" value="Periplasmic binding protein-like I"/>
    <property type="match status" value="1"/>
</dbReference>
<evidence type="ECO:0000259" key="5">
    <source>
        <dbReference type="PROSITE" id="PS50932"/>
    </source>
</evidence>
<dbReference type="InterPro" id="IPR010982">
    <property type="entry name" value="Lambda_DNA-bd_dom_sf"/>
</dbReference>
<keyword evidence="1" id="KW-0805">Transcription regulation</keyword>
<dbReference type="InterPro" id="IPR046335">
    <property type="entry name" value="LacI/GalR-like_sensor"/>
</dbReference>
<dbReference type="KEGG" id="hat:RC74_18950"/>
<feature type="domain" description="HTH lacI-type" evidence="5">
    <location>
        <begin position="7"/>
        <end position="61"/>
    </location>
</feature>
<keyword evidence="3" id="KW-0804">Transcription</keyword>
<dbReference type="Gene3D" id="1.10.260.40">
    <property type="entry name" value="lambda repressor-like DNA-binding domains"/>
    <property type="match status" value="1"/>
</dbReference>
<dbReference type="PANTHER" id="PTHR30146">
    <property type="entry name" value="LACI-RELATED TRANSCRIPTIONAL REPRESSOR"/>
    <property type="match status" value="1"/>
</dbReference>
<proteinExistence type="predicted"/>
<gene>
    <name evidence="6" type="ORF">RC74_18950</name>
</gene>
<dbReference type="Pfam" id="PF13377">
    <property type="entry name" value="Peripla_BP_3"/>
    <property type="match status" value="1"/>
</dbReference>
<evidence type="ECO:0000313" key="6">
    <source>
        <dbReference type="EMBL" id="AML53058.1"/>
    </source>
</evidence>
<dbReference type="SUPFAM" id="SSF47413">
    <property type="entry name" value="lambda repressor-like DNA-binding domains"/>
    <property type="match status" value="1"/>
</dbReference>
<evidence type="ECO:0000256" key="1">
    <source>
        <dbReference type="ARBA" id="ARBA00023015"/>
    </source>
</evidence>
<dbReference type="InterPro" id="IPR000843">
    <property type="entry name" value="HTH_LacI"/>
</dbReference>
<dbReference type="CDD" id="cd01392">
    <property type="entry name" value="HTH_LacI"/>
    <property type="match status" value="1"/>
</dbReference>
<accession>A0A126V417</accession>
<dbReference type="AlphaFoldDB" id="A0A126V417"/>
<feature type="region of interest" description="Disordered" evidence="4">
    <location>
        <begin position="327"/>
        <end position="359"/>
    </location>
</feature>
<dbReference type="PROSITE" id="PS50932">
    <property type="entry name" value="HTH_LACI_2"/>
    <property type="match status" value="1"/>
</dbReference>
<keyword evidence="2" id="KW-0238">DNA-binding</keyword>
<feature type="compositionally biased region" description="Polar residues" evidence="4">
    <location>
        <begin position="348"/>
        <end position="359"/>
    </location>
</feature>
<dbReference type="STRING" id="1579316.RC74_18950"/>
<dbReference type="Proteomes" id="UP000070371">
    <property type="component" value="Chromosome"/>
</dbReference>
<sequence>MPQTPPATIKDVARVAGCGIATASRVLNKSGPASTKMRERVERAASDLGFCFNAAGRALQSRRSMTIGCLVPSLANPVFAEAVQGVQAELLGSGYQILISCSNYDDAADNTSISTLLENNVDGIIATMVAPDRSTALLQAKQRGIPVSLMFHDPLDGLVTAYVDNFVAACEVARRFAALGHRRVGFLALRFSTSDRSRNRYAGFHAQCRASGLADPTLIEISEVEARHPEQLAAILARYRDITALFASNDFLAIAVQKAARDLEWKVPQDLSIIGFDGIEVGRLLEAPLTTIETSPEAMGRQAAQSLLHALQGLGLVQLPPLPFSFREGGTLAPPNPKRTDDDRVAAQPSSVHPAQDQN</sequence>